<evidence type="ECO:0000256" key="3">
    <source>
        <dbReference type="SAM" id="MobiDB-lite"/>
    </source>
</evidence>
<dbReference type="Pfam" id="PF00350">
    <property type="entry name" value="Dynamin_N"/>
    <property type="match status" value="1"/>
</dbReference>
<gene>
    <name evidence="5" type="ORF">Daus18300_007870</name>
</gene>
<dbReference type="InterPro" id="IPR020850">
    <property type="entry name" value="GED_dom"/>
</dbReference>
<reference evidence="5 6" key="1">
    <citation type="journal article" date="2024" name="IMA Fungus">
        <title>IMA Genome - F19 : A genome assembly and annotation guide to empower mycologists, including annotated draft genome sequences of Ceratocystis pirilliformis, Diaporthe australafricana, Fusarium ophioides, Paecilomyces lecythidis, and Sporothrix stenoceras.</title>
        <authorList>
            <person name="Aylward J."/>
            <person name="Wilson A.M."/>
            <person name="Visagie C.M."/>
            <person name="Spraker J."/>
            <person name="Barnes I."/>
            <person name="Buitendag C."/>
            <person name="Ceriani C."/>
            <person name="Del Mar Angel L."/>
            <person name="du Plessis D."/>
            <person name="Fuchs T."/>
            <person name="Gasser K."/>
            <person name="Kramer D."/>
            <person name="Li W."/>
            <person name="Munsamy K."/>
            <person name="Piso A."/>
            <person name="Price J.L."/>
            <person name="Sonnekus B."/>
            <person name="Thomas C."/>
            <person name="van der Nest A."/>
            <person name="van Dijk A."/>
            <person name="van Heerden A."/>
            <person name="van Vuuren N."/>
            <person name="Yilmaz N."/>
            <person name="Duong T.A."/>
            <person name="van der Merwe N.A."/>
            <person name="Wingfield M.J."/>
            <person name="Wingfield B.D."/>
        </authorList>
    </citation>
    <scope>NUCLEOTIDE SEQUENCE [LARGE SCALE GENOMIC DNA]</scope>
    <source>
        <strain evidence="5 6">CMW 18300</strain>
    </source>
</reference>
<feature type="compositionally biased region" description="Basic and acidic residues" evidence="3">
    <location>
        <begin position="456"/>
        <end position="476"/>
    </location>
</feature>
<feature type="region of interest" description="Disordered" evidence="3">
    <location>
        <begin position="1"/>
        <end position="41"/>
    </location>
</feature>
<dbReference type="InterPro" id="IPR001401">
    <property type="entry name" value="Dynamin_GTPase"/>
</dbReference>
<dbReference type="Proteomes" id="UP001583177">
    <property type="component" value="Unassembled WGS sequence"/>
</dbReference>
<dbReference type="PANTHER" id="PTHR11566:SF21">
    <property type="entry name" value="DYNAMIN RELATED PROTEIN 1, ISOFORM A"/>
    <property type="match status" value="1"/>
</dbReference>
<dbReference type="PRINTS" id="PR00195">
    <property type="entry name" value="DYNAMIN"/>
</dbReference>
<name>A0ABR3WKV6_9PEZI</name>
<comment type="caution">
    <text evidence="5">The sequence shown here is derived from an EMBL/GenBank/DDBJ whole genome shotgun (WGS) entry which is preliminary data.</text>
</comment>
<dbReference type="Gene3D" id="1.20.120.1240">
    <property type="entry name" value="Dynamin, middle domain"/>
    <property type="match status" value="1"/>
</dbReference>
<protein>
    <recommendedName>
        <fullName evidence="4">GED domain-containing protein</fullName>
    </recommendedName>
</protein>
<dbReference type="PROSITE" id="PS51388">
    <property type="entry name" value="GED"/>
    <property type="match status" value="1"/>
</dbReference>
<evidence type="ECO:0000313" key="5">
    <source>
        <dbReference type="EMBL" id="KAL1864090.1"/>
    </source>
</evidence>
<evidence type="ECO:0000256" key="1">
    <source>
        <dbReference type="ARBA" id="ARBA00022741"/>
    </source>
</evidence>
<dbReference type="EMBL" id="JAWRVE010000071">
    <property type="protein sequence ID" value="KAL1864090.1"/>
    <property type="molecule type" value="Genomic_DNA"/>
</dbReference>
<dbReference type="InterPro" id="IPR045063">
    <property type="entry name" value="Dynamin_N"/>
</dbReference>
<evidence type="ECO:0000313" key="6">
    <source>
        <dbReference type="Proteomes" id="UP001583177"/>
    </source>
</evidence>
<dbReference type="SUPFAM" id="SSF52540">
    <property type="entry name" value="P-loop containing nucleoside triphosphate hydrolases"/>
    <property type="match status" value="1"/>
</dbReference>
<evidence type="ECO:0000259" key="4">
    <source>
        <dbReference type="PROSITE" id="PS51388"/>
    </source>
</evidence>
<organism evidence="5 6">
    <name type="scientific">Diaporthe australafricana</name>
    <dbReference type="NCBI Taxonomy" id="127596"/>
    <lineage>
        <taxon>Eukaryota</taxon>
        <taxon>Fungi</taxon>
        <taxon>Dikarya</taxon>
        <taxon>Ascomycota</taxon>
        <taxon>Pezizomycotina</taxon>
        <taxon>Sordariomycetes</taxon>
        <taxon>Sordariomycetidae</taxon>
        <taxon>Diaporthales</taxon>
        <taxon>Diaporthaceae</taxon>
        <taxon>Diaporthe</taxon>
    </lineage>
</organism>
<dbReference type="Gene3D" id="3.40.50.300">
    <property type="entry name" value="P-loop containing nucleotide triphosphate hydrolases"/>
    <property type="match status" value="1"/>
</dbReference>
<accession>A0ABR3WKV6</accession>
<dbReference type="InterPro" id="IPR027417">
    <property type="entry name" value="P-loop_NTPase"/>
</dbReference>
<feature type="compositionally biased region" description="Basic and acidic residues" evidence="3">
    <location>
        <begin position="24"/>
        <end position="41"/>
    </location>
</feature>
<evidence type="ECO:0000256" key="2">
    <source>
        <dbReference type="ARBA" id="ARBA00023134"/>
    </source>
</evidence>
<keyword evidence="2" id="KW-0342">GTP-binding</keyword>
<dbReference type="InterPro" id="IPR022812">
    <property type="entry name" value="Dynamin"/>
</dbReference>
<keyword evidence="6" id="KW-1185">Reference proteome</keyword>
<proteinExistence type="predicted"/>
<sequence>MASLAAPFTPPSATIESPTGPIDEDTKSSDTDTVDTIKENPFDTEESKKLFDAIDKLQSCGISQDLPVPQLVIVGGQSTGKSSLLQNLTDIPFSVGAGCCTRFATRIVSKRTGPNTTNRFKITIVEPEVRIEDFRYPEDGLYKDYVHAGDALGGEEFKKIVEEVSTSYMGIKKGTGIGKKNFATQVLRIELSGPFRSHFSILDLPGVFTNPHEVNRNEMHGIERMVVEYMKKPENIVICVADAMTDLANQGIFTLAGEHVSRSRLVGVFTKCDMATSPEEIVSISTGAPNYAGKSMQEGWFVVRNRSDKEEKSLDISQAESQLFSKAPWHEIPEKRRGSTMLRRYLSNLLCRCMKENFPGIQIQISGLLEKARKSREALGNPRPTHYDRLQYLKDVVQQYHTMALRALERPGLLPEKLRVRGKVRIANEEFTTSMRESGHRHQFEQPEVDPMELLAHTERERKRRMEENSDDHHVLGSELSTLNLGNKPPFTPPSSTSKKSPKRRLASPRTSLSGTVSSEASKALFDDIRTELRAFQSTLLPGLVHPEVMPVLFQNQTENWESKAEVHVNNVATHVGTAARGILDSVCLSAHGTDDLLQGLCKVLEAFYMTSLEAALAELRRFCHGERFNLLQTTDPRFYERLKALQTVRLLQAMDHLPHDPQDANSSAIYNHLHFSIEDNMVNAVHDILKAYYQIAMESFIRHVTHNIVKDFVCNTKGPMKGLSVDWVYSLDEATVEKLCREGEEVISKRQECMAWIAKLQEAHQIVEIARA</sequence>
<feature type="region of interest" description="Disordered" evidence="3">
    <location>
        <begin position="431"/>
        <end position="517"/>
    </location>
</feature>
<dbReference type="PANTHER" id="PTHR11566">
    <property type="entry name" value="DYNAMIN"/>
    <property type="match status" value="1"/>
</dbReference>
<dbReference type="Pfam" id="PF01031">
    <property type="entry name" value="Dynamin_M"/>
    <property type="match status" value="1"/>
</dbReference>
<feature type="domain" description="GED" evidence="4">
    <location>
        <begin position="683"/>
        <end position="773"/>
    </location>
</feature>
<dbReference type="SMART" id="SM00053">
    <property type="entry name" value="DYNc"/>
    <property type="match status" value="1"/>
</dbReference>
<keyword evidence="1" id="KW-0547">Nucleotide-binding</keyword>
<dbReference type="InterPro" id="IPR000375">
    <property type="entry name" value="Dynamin_stalk"/>
</dbReference>